<protein>
    <submittedName>
        <fullName evidence="1">Uncharacterized protein</fullName>
    </submittedName>
</protein>
<proteinExistence type="predicted"/>
<dbReference type="AlphaFoldDB" id="A0A0E9SCF0"/>
<organism evidence="1">
    <name type="scientific">Anguilla anguilla</name>
    <name type="common">European freshwater eel</name>
    <name type="synonym">Muraena anguilla</name>
    <dbReference type="NCBI Taxonomy" id="7936"/>
    <lineage>
        <taxon>Eukaryota</taxon>
        <taxon>Metazoa</taxon>
        <taxon>Chordata</taxon>
        <taxon>Craniata</taxon>
        <taxon>Vertebrata</taxon>
        <taxon>Euteleostomi</taxon>
        <taxon>Actinopterygii</taxon>
        <taxon>Neopterygii</taxon>
        <taxon>Teleostei</taxon>
        <taxon>Anguilliformes</taxon>
        <taxon>Anguillidae</taxon>
        <taxon>Anguilla</taxon>
    </lineage>
</organism>
<name>A0A0E9SCF0_ANGAN</name>
<sequence length="39" mass="4750">MMRLHCPIRTHFMPFKISHLSRDWEKCLMPAVQLNSHKE</sequence>
<reference evidence="1" key="2">
    <citation type="journal article" date="2015" name="Fish Shellfish Immunol.">
        <title>Early steps in the European eel (Anguilla anguilla)-Vibrio vulnificus interaction in the gills: Role of the RtxA13 toxin.</title>
        <authorList>
            <person name="Callol A."/>
            <person name="Pajuelo D."/>
            <person name="Ebbesson L."/>
            <person name="Teles M."/>
            <person name="MacKenzie S."/>
            <person name="Amaro C."/>
        </authorList>
    </citation>
    <scope>NUCLEOTIDE SEQUENCE</scope>
</reference>
<accession>A0A0E9SCF0</accession>
<reference evidence="1" key="1">
    <citation type="submission" date="2014-11" db="EMBL/GenBank/DDBJ databases">
        <authorList>
            <person name="Amaro Gonzalez C."/>
        </authorList>
    </citation>
    <scope>NUCLEOTIDE SEQUENCE</scope>
</reference>
<dbReference type="EMBL" id="GBXM01070222">
    <property type="protein sequence ID" value="JAH38355.1"/>
    <property type="molecule type" value="Transcribed_RNA"/>
</dbReference>
<evidence type="ECO:0000313" key="1">
    <source>
        <dbReference type="EMBL" id="JAH38355.1"/>
    </source>
</evidence>